<dbReference type="EMBL" id="JTDN01000001">
    <property type="protein sequence ID" value="KHL26117.1"/>
    <property type="molecule type" value="Genomic_DNA"/>
</dbReference>
<dbReference type="InterPro" id="IPR006390">
    <property type="entry name" value="DHP_synth_dom"/>
</dbReference>
<dbReference type="GO" id="GO:0005829">
    <property type="term" value="C:cytosol"/>
    <property type="evidence" value="ECO:0007669"/>
    <property type="project" value="TreeGrafter"/>
</dbReference>
<keyword evidence="11" id="KW-1185">Reference proteome</keyword>
<dbReference type="GO" id="GO:0046656">
    <property type="term" value="P:folic acid biosynthetic process"/>
    <property type="evidence" value="ECO:0007669"/>
    <property type="project" value="UniProtKB-KW"/>
</dbReference>
<dbReference type="PROSITE" id="PS50972">
    <property type="entry name" value="PTERIN_BINDING"/>
    <property type="match status" value="1"/>
</dbReference>
<evidence type="ECO:0000256" key="1">
    <source>
        <dbReference type="ARBA" id="ARBA00000012"/>
    </source>
</evidence>
<keyword evidence="5" id="KW-0808">Transferase</keyword>
<dbReference type="PANTHER" id="PTHR20941:SF1">
    <property type="entry name" value="FOLIC ACID SYNTHESIS PROTEIN FOL1"/>
    <property type="match status" value="1"/>
</dbReference>
<dbReference type="GO" id="GO:0046654">
    <property type="term" value="P:tetrahydrofolate biosynthetic process"/>
    <property type="evidence" value="ECO:0007669"/>
    <property type="project" value="TreeGrafter"/>
</dbReference>
<proteinExistence type="predicted"/>
<evidence type="ECO:0000256" key="2">
    <source>
        <dbReference type="ARBA" id="ARBA00001946"/>
    </source>
</evidence>
<dbReference type="SUPFAM" id="SSF51717">
    <property type="entry name" value="Dihydropteroate synthetase-like"/>
    <property type="match status" value="1"/>
</dbReference>
<dbReference type="PROSITE" id="PS00792">
    <property type="entry name" value="DHPS_1"/>
    <property type="match status" value="1"/>
</dbReference>
<evidence type="ECO:0000256" key="6">
    <source>
        <dbReference type="ARBA" id="ARBA00022723"/>
    </source>
</evidence>
<evidence type="ECO:0000256" key="4">
    <source>
        <dbReference type="ARBA" id="ARBA00012458"/>
    </source>
</evidence>
<dbReference type="NCBIfam" id="TIGR01496">
    <property type="entry name" value="DHPS"/>
    <property type="match status" value="1"/>
</dbReference>
<name>A0A0B2C1G3_9SPHN</name>
<organism evidence="10 11">
    <name type="scientific">Croceibacterium mercuriale</name>
    <dbReference type="NCBI Taxonomy" id="1572751"/>
    <lineage>
        <taxon>Bacteria</taxon>
        <taxon>Pseudomonadati</taxon>
        <taxon>Pseudomonadota</taxon>
        <taxon>Alphaproteobacteria</taxon>
        <taxon>Sphingomonadales</taxon>
        <taxon>Erythrobacteraceae</taxon>
        <taxon>Croceibacterium</taxon>
    </lineage>
</organism>
<dbReference type="GO" id="GO:0004156">
    <property type="term" value="F:dihydropteroate synthase activity"/>
    <property type="evidence" value="ECO:0007669"/>
    <property type="project" value="UniProtKB-EC"/>
</dbReference>
<dbReference type="AlphaFoldDB" id="A0A0B2C1G3"/>
<gene>
    <name evidence="10" type="ORF">PK98_06245</name>
</gene>
<accession>A0A0B2C1G3</accession>
<evidence type="ECO:0000256" key="5">
    <source>
        <dbReference type="ARBA" id="ARBA00022679"/>
    </source>
</evidence>
<dbReference type="PROSITE" id="PS00793">
    <property type="entry name" value="DHPS_2"/>
    <property type="match status" value="1"/>
</dbReference>
<dbReference type="GO" id="GO:0046872">
    <property type="term" value="F:metal ion binding"/>
    <property type="evidence" value="ECO:0007669"/>
    <property type="project" value="UniProtKB-KW"/>
</dbReference>
<comment type="caution">
    <text evidence="10">The sequence shown here is derived from an EMBL/GenBank/DDBJ whole genome shotgun (WGS) entry which is preliminary data.</text>
</comment>
<dbReference type="InterPro" id="IPR000489">
    <property type="entry name" value="Pterin-binding_dom"/>
</dbReference>
<evidence type="ECO:0000256" key="8">
    <source>
        <dbReference type="ARBA" id="ARBA00022909"/>
    </source>
</evidence>
<dbReference type="InterPro" id="IPR045031">
    <property type="entry name" value="DHP_synth-like"/>
</dbReference>
<dbReference type="RefSeq" id="WP_039095093.1">
    <property type="nucleotide sequence ID" value="NZ_JTDN01000001.1"/>
</dbReference>
<dbReference type="Gene3D" id="3.20.20.20">
    <property type="entry name" value="Dihydropteroate synthase-like"/>
    <property type="match status" value="1"/>
</dbReference>
<dbReference type="InterPro" id="IPR011005">
    <property type="entry name" value="Dihydropteroate_synth-like_sf"/>
</dbReference>
<comment type="catalytic activity">
    <reaction evidence="1">
        <text>(7,8-dihydropterin-6-yl)methyl diphosphate + 4-aminobenzoate = 7,8-dihydropteroate + diphosphate</text>
        <dbReference type="Rhea" id="RHEA:19949"/>
        <dbReference type="ChEBI" id="CHEBI:17836"/>
        <dbReference type="ChEBI" id="CHEBI:17839"/>
        <dbReference type="ChEBI" id="CHEBI:33019"/>
        <dbReference type="ChEBI" id="CHEBI:72950"/>
        <dbReference type="EC" id="2.5.1.15"/>
    </reaction>
</comment>
<dbReference type="OrthoDB" id="9811744at2"/>
<dbReference type="PANTHER" id="PTHR20941">
    <property type="entry name" value="FOLATE SYNTHESIS PROTEINS"/>
    <property type="match status" value="1"/>
</dbReference>
<dbReference type="Pfam" id="PF00809">
    <property type="entry name" value="Pterin_bind"/>
    <property type="match status" value="1"/>
</dbReference>
<evidence type="ECO:0000313" key="11">
    <source>
        <dbReference type="Proteomes" id="UP000030988"/>
    </source>
</evidence>
<sequence>MMRVYVQPLTLAPSPQALDGGAVRLAGGMAWARDFAVIVTEAGRVTRRQIATPATIAQELADLPDALATDGEGQWANLTRARLPLAVQGGALRLDEPQVMGILNVTPDSFSDGGQFVNDPAGRARSLLDAGAAIIDVGGESTRPGAAPVWEGDEIARIVPAVEACRELGALISLDTRRAAVMQAGLAAGAHLINDVSALHDDPDAARAVAAAGVPVVLMHAPGAGQGLGLHAEGNYGNILFDVFDWLRAARDRAVAAGIAADRIVLDPGIGFGKPLAGNLALLNGLALFHALGHPLLVGASRKRMIGALHAEAPADARLGGSITLALAAMQAGCQIVRVHDVWETVQARNVWRALRDGALSDTGGLPAF</sequence>
<dbReference type="Proteomes" id="UP000030988">
    <property type="component" value="Unassembled WGS sequence"/>
</dbReference>
<evidence type="ECO:0000256" key="3">
    <source>
        <dbReference type="ARBA" id="ARBA00004763"/>
    </source>
</evidence>
<evidence type="ECO:0000313" key="10">
    <source>
        <dbReference type="EMBL" id="KHL26117.1"/>
    </source>
</evidence>
<protein>
    <recommendedName>
        <fullName evidence="4">dihydropteroate synthase</fullName>
        <ecNumber evidence="4">2.5.1.15</ecNumber>
    </recommendedName>
</protein>
<evidence type="ECO:0000256" key="7">
    <source>
        <dbReference type="ARBA" id="ARBA00022842"/>
    </source>
</evidence>
<comment type="cofactor">
    <cofactor evidence="2">
        <name>Mg(2+)</name>
        <dbReference type="ChEBI" id="CHEBI:18420"/>
    </cofactor>
</comment>
<evidence type="ECO:0000259" key="9">
    <source>
        <dbReference type="PROSITE" id="PS50972"/>
    </source>
</evidence>
<keyword evidence="6" id="KW-0479">Metal-binding</keyword>
<keyword evidence="7" id="KW-0460">Magnesium</keyword>
<dbReference type="STRING" id="1572751.PK98_06245"/>
<dbReference type="EC" id="2.5.1.15" evidence="4"/>
<comment type="pathway">
    <text evidence="3">Cofactor biosynthesis; tetrahydrofolate biosynthesis; 7,8-dihydrofolate from 2-amino-4-hydroxy-6-hydroxymethyl-7,8-dihydropteridine diphosphate and 4-aminobenzoate: step 1/2.</text>
</comment>
<feature type="domain" description="Pterin-binding" evidence="9">
    <location>
        <begin position="97"/>
        <end position="350"/>
    </location>
</feature>
<reference evidence="10 11" key="1">
    <citation type="submission" date="2014-11" db="EMBL/GenBank/DDBJ databases">
        <title>Draft genome sequence of Kirrobacter mercurialis.</title>
        <authorList>
            <person name="Coil D.A."/>
            <person name="Eisen J.A."/>
        </authorList>
    </citation>
    <scope>NUCLEOTIDE SEQUENCE [LARGE SCALE GENOMIC DNA]</scope>
    <source>
        <strain evidence="10 11">Coronado</strain>
    </source>
</reference>
<keyword evidence="8" id="KW-0289">Folate biosynthesis</keyword>